<dbReference type="PIRSF" id="PIRSF006704">
    <property type="entry name" value="TF_IIS"/>
    <property type="match status" value="1"/>
</dbReference>
<protein>
    <recommendedName>
        <fullName evidence="13">Transcription elongation factor S-II</fullName>
    </recommendedName>
</protein>
<feature type="compositionally biased region" description="Basic and acidic residues" evidence="8">
    <location>
        <begin position="83"/>
        <end position="99"/>
    </location>
</feature>
<dbReference type="Pfam" id="PF01096">
    <property type="entry name" value="Zn_ribbon_TFIIS"/>
    <property type="match status" value="1"/>
</dbReference>
<dbReference type="InterPro" id="IPR035100">
    <property type="entry name" value="TF_IIS-typ"/>
</dbReference>
<sequence length="291" mass="32880">MSVDNERVIEEILKHKKVLKKEENSQDAVLDALRLLDEAKITKKILKITGIGKAIAKLSKRTEDEKVGKVAKKLLKKLKEMVANEKEGSKNEANKESVLDKNTMTNSNSNTIPSDPRRSKVCELLMAAFADGEGDDVKVKKQEVAIEIEDSMFQLYKQDPKSKDYAAKFRSLKFNLSKNKELRADLLTGSVQPKTVVSMTAEELADPEKRKAMEKAKEDIFNQNRSDWLDANRDNINKTAGIKQVGGLFACEECKSTKTTHYQKQTRGADEPMTVFAQCTDCGYRWRFGDH</sequence>
<dbReference type="InterPro" id="IPR036575">
    <property type="entry name" value="TFIIS_cen_dom_sf"/>
</dbReference>
<dbReference type="Gene3D" id="1.10.472.30">
    <property type="entry name" value="Transcription elongation factor S-II, central domain"/>
    <property type="match status" value="1"/>
</dbReference>
<evidence type="ECO:0000256" key="7">
    <source>
        <dbReference type="PROSITE-ProRule" id="PRU00649"/>
    </source>
</evidence>
<evidence type="ECO:0000256" key="8">
    <source>
        <dbReference type="SAM" id="MobiDB-lite"/>
    </source>
</evidence>
<dbReference type="PROSITE" id="PS51133">
    <property type="entry name" value="ZF_TFIIS_2"/>
    <property type="match status" value="1"/>
</dbReference>
<dbReference type="Gene3D" id="2.20.25.10">
    <property type="match status" value="1"/>
</dbReference>
<keyword evidence="3 6" id="KW-0863">Zinc-finger</keyword>
<keyword evidence="2" id="KW-0479">Metal-binding</keyword>
<dbReference type="PANTHER" id="PTHR11477:SF0">
    <property type="entry name" value="IP08861P-RELATED"/>
    <property type="match status" value="1"/>
</dbReference>
<name>A0A7S3V1R8_9STRA</name>
<evidence type="ECO:0000256" key="2">
    <source>
        <dbReference type="ARBA" id="ARBA00022723"/>
    </source>
</evidence>
<organism evidence="12">
    <name type="scientific">Aplanochytrium stocchinoi</name>
    <dbReference type="NCBI Taxonomy" id="215587"/>
    <lineage>
        <taxon>Eukaryota</taxon>
        <taxon>Sar</taxon>
        <taxon>Stramenopiles</taxon>
        <taxon>Bigyra</taxon>
        <taxon>Labyrinthulomycetes</taxon>
        <taxon>Thraustochytrida</taxon>
        <taxon>Thraustochytriidae</taxon>
        <taxon>Aplanochytrium</taxon>
    </lineage>
</organism>
<dbReference type="AlphaFoldDB" id="A0A7S3V1R8"/>
<dbReference type="SMART" id="SM00440">
    <property type="entry name" value="ZnF_C2C2"/>
    <property type="match status" value="1"/>
</dbReference>
<dbReference type="PANTHER" id="PTHR11477">
    <property type="entry name" value="TRANSCRIPTION FACTOR S-II ZINC FINGER DOMAIN-CONTAINING PROTEIN"/>
    <property type="match status" value="1"/>
</dbReference>
<dbReference type="PROSITE" id="PS51319">
    <property type="entry name" value="TFIIS_N"/>
    <property type="match status" value="1"/>
</dbReference>
<dbReference type="InterPro" id="IPR017923">
    <property type="entry name" value="TFIIS_N"/>
</dbReference>
<dbReference type="SMART" id="SM00510">
    <property type="entry name" value="TFS2M"/>
    <property type="match status" value="1"/>
</dbReference>
<evidence type="ECO:0008006" key="13">
    <source>
        <dbReference type="Google" id="ProtNLM"/>
    </source>
</evidence>
<comment type="subcellular location">
    <subcellularLocation>
        <location evidence="1 7">Nucleus</location>
    </subcellularLocation>
</comment>
<reference evidence="12" key="1">
    <citation type="submission" date="2021-01" db="EMBL/GenBank/DDBJ databases">
        <authorList>
            <person name="Corre E."/>
            <person name="Pelletier E."/>
            <person name="Niang G."/>
            <person name="Scheremetjew M."/>
            <person name="Finn R."/>
            <person name="Kale V."/>
            <person name="Holt S."/>
            <person name="Cochrane G."/>
            <person name="Meng A."/>
            <person name="Brown T."/>
            <person name="Cohen L."/>
        </authorList>
    </citation>
    <scope>NUCLEOTIDE SEQUENCE</scope>
    <source>
        <strain evidence="12">GSBS06</strain>
    </source>
</reference>
<dbReference type="InterPro" id="IPR003618">
    <property type="entry name" value="TFIIS_cen_dom"/>
</dbReference>
<evidence type="ECO:0000259" key="10">
    <source>
        <dbReference type="PROSITE" id="PS51319"/>
    </source>
</evidence>
<dbReference type="CDD" id="cd13749">
    <property type="entry name" value="Zn-ribbon_TFIIS"/>
    <property type="match status" value="1"/>
</dbReference>
<dbReference type="InterPro" id="IPR001222">
    <property type="entry name" value="Znf_TFIIS"/>
</dbReference>
<dbReference type="GO" id="GO:0003676">
    <property type="term" value="F:nucleic acid binding"/>
    <property type="evidence" value="ECO:0007669"/>
    <property type="project" value="InterPro"/>
</dbReference>
<evidence type="ECO:0000259" key="11">
    <source>
        <dbReference type="PROSITE" id="PS51321"/>
    </source>
</evidence>
<dbReference type="InterPro" id="IPR003617">
    <property type="entry name" value="TFIIS/CRSP70_N_sub"/>
</dbReference>
<dbReference type="GO" id="GO:0005634">
    <property type="term" value="C:nucleus"/>
    <property type="evidence" value="ECO:0007669"/>
    <property type="project" value="UniProtKB-SubCell"/>
</dbReference>
<feature type="domain" description="TFIIS central" evidence="11">
    <location>
        <begin position="117"/>
        <end position="232"/>
    </location>
</feature>
<feature type="domain" description="TFIIS N-terminal" evidence="10">
    <location>
        <begin position="10"/>
        <end position="85"/>
    </location>
</feature>
<keyword evidence="5 7" id="KW-0539">Nucleus</keyword>
<dbReference type="SUPFAM" id="SSF46942">
    <property type="entry name" value="Elongation factor TFIIS domain 2"/>
    <property type="match status" value="1"/>
</dbReference>
<feature type="compositionally biased region" description="Polar residues" evidence="8">
    <location>
        <begin position="100"/>
        <end position="113"/>
    </location>
</feature>
<dbReference type="InterPro" id="IPR035441">
    <property type="entry name" value="TFIIS/LEDGF_dom_sf"/>
</dbReference>
<dbReference type="Pfam" id="PF08711">
    <property type="entry name" value="Med26"/>
    <property type="match status" value="1"/>
</dbReference>
<gene>
    <name evidence="12" type="ORF">ASTO00021_LOCUS16419</name>
</gene>
<evidence type="ECO:0000256" key="3">
    <source>
        <dbReference type="ARBA" id="ARBA00022771"/>
    </source>
</evidence>
<dbReference type="GO" id="GO:0006351">
    <property type="term" value="P:DNA-templated transcription"/>
    <property type="evidence" value="ECO:0007669"/>
    <property type="project" value="InterPro"/>
</dbReference>
<keyword evidence="4" id="KW-0862">Zinc</keyword>
<evidence type="ECO:0000256" key="5">
    <source>
        <dbReference type="ARBA" id="ARBA00023242"/>
    </source>
</evidence>
<feature type="region of interest" description="Disordered" evidence="8">
    <location>
        <begin position="83"/>
        <end position="117"/>
    </location>
</feature>
<dbReference type="Gene3D" id="1.20.930.10">
    <property type="entry name" value="Conserved domain common to transcription factors TFIIS, elongin A, CRSP70"/>
    <property type="match status" value="1"/>
</dbReference>
<proteinExistence type="predicted"/>
<evidence type="ECO:0000313" key="12">
    <source>
        <dbReference type="EMBL" id="CAE0446425.1"/>
    </source>
</evidence>
<dbReference type="SMART" id="SM00509">
    <property type="entry name" value="TFS2N"/>
    <property type="match status" value="1"/>
</dbReference>
<dbReference type="SUPFAM" id="SSF57783">
    <property type="entry name" value="Zinc beta-ribbon"/>
    <property type="match status" value="1"/>
</dbReference>
<evidence type="ECO:0000259" key="9">
    <source>
        <dbReference type="PROSITE" id="PS51133"/>
    </source>
</evidence>
<accession>A0A7S3V1R8</accession>
<dbReference type="SUPFAM" id="SSF47676">
    <property type="entry name" value="Conserved domain common to transcription factors TFIIS, elongin A, CRSP70"/>
    <property type="match status" value="1"/>
</dbReference>
<dbReference type="EMBL" id="HBIN01021425">
    <property type="protein sequence ID" value="CAE0446425.1"/>
    <property type="molecule type" value="Transcribed_RNA"/>
</dbReference>
<evidence type="ECO:0000256" key="4">
    <source>
        <dbReference type="ARBA" id="ARBA00022833"/>
    </source>
</evidence>
<dbReference type="Pfam" id="PF07500">
    <property type="entry name" value="TFIIS_M"/>
    <property type="match status" value="1"/>
</dbReference>
<evidence type="ECO:0000256" key="6">
    <source>
        <dbReference type="PROSITE-ProRule" id="PRU00472"/>
    </source>
</evidence>
<feature type="domain" description="TFIIS-type" evidence="9">
    <location>
        <begin position="247"/>
        <end position="287"/>
    </location>
</feature>
<dbReference type="PROSITE" id="PS51321">
    <property type="entry name" value="TFIIS_CENTRAL"/>
    <property type="match status" value="1"/>
</dbReference>
<evidence type="ECO:0000256" key="1">
    <source>
        <dbReference type="ARBA" id="ARBA00004123"/>
    </source>
</evidence>
<dbReference type="GO" id="GO:0008270">
    <property type="term" value="F:zinc ion binding"/>
    <property type="evidence" value="ECO:0007669"/>
    <property type="project" value="UniProtKB-KW"/>
</dbReference>